<dbReference type="InterPro" id="IPR017853">
    <property type="entry name" value="GH"/>
</dbReference>
<dbReference type="Proteomes" id="UP001206692">
    <property type="component" value="Unassembled WGS sequence"/>
</dbReference>
<dbReference type="EMBL" id="JANGEW010000004">
    <property type="protein sequence ID" value="MCQ5342105.1"/>
    <property type="molecule type" value="Genomic_DNA"/>
</dbReference>
<dbReference type="PANTHER" id="PTHR10357">
    <property type="entry name" value="ALPHA-AMYLASE FAMILY MEMBER"/>
    <property type="match status" value="1"/>
</dbReference>
<comment type="similarity">
    <text evidence="1">Belongs to the glycosyl hydrolase 13 family.</text>
</comment>
<dbReference type="InterPro" id="IPR045857">
    <property type="entry name" value="O16G_dom_2"/>
</dbReference>
<dbReference type="SMART" id="SM00642">
    <property type="entry name" value="Aamy"/>
    <property type="match status" value="1"/>
</dbReference>
<protein>
    <submittedName>
        <fullName evidence="3">Alpha-glucosidase</fullName>
    </submittedName>
</protein>
<evidence type="ECO:0000256" key="1">
    <source>
        <dbReference type="ARBA" id="ARBA00008061"/>
    </source>
</evidence>
<gene>
    <name evidence="3" type="ORF">NE675_03495</name>
</gene>
<comment type="caution">
    <text evidence="3">The sequence shown here is derived from an EMBL/GenBank/DDBJ whole genome shotgun (WGS) entry which is preliminary data.</text>
</comment>
<evidence type="ECO:0000313" key="3">
    <source>
        <dbReference type="EMBL" id="MCQ5342105.1"/>
    </source>
</evidence>
<dbReference type="Pfam" id="PF00128">
    <property type="entry name" value="Alpha-amylase"/>
    <property type="match status" value="1"/>
</dbReference>
<dbReference type="InterPro" id="IPR013780">
    <property type="entry name" value="Glyco_hydro_b"/>
</dbReference>
<accession>A0ABT1SQF6</accession>
<feature type="domain" description="Glycosyl hydrolase family 13 catalytic" evidence="2">
    <location>
        <begin position="14"/>
        <end position="421"/>
    </location>
</feature>
<evidence type="ECO:0000313" key="4">
    <source>
        <dbReference type="Proteomes" id="UP001206692"/>
    </source>
</evidence>
<dbReference type="Gene3D" id="3.90.400.10">
    <property type="entry name" value="Oligo-1,6-glucosidase, Domain 2"/>
    <property type="match status" value="1"/>
</dbReference>
<sequence length="555" mass="63130">MDTLKWWQKTAVYQVYPRSFQDTTGSGEGDISGITRHLDYLKALGIGAVWLTPLYPSPMVDNGYDISDYTAIDLRYGTMADMEELIAEGKKRDIRIVMDLVYNHTSDRHYWFQESKQSRDNDKADWYIWRDAKADGSAPTNWRSIFGGSSWTWCEERQQYYLHTFAAEQPDLNWENSEVRQALYDAANFWLDKGVGGFRIDAIVYIKKPAVFEDGPVDGADGLSSIHPIIANTPGILDFLHEFRREVFDGHDIFTVAEANGVAPADLPKWVGDDGVFSMLFEFSHSNVEFIDDEIWCKATSWPLTKLKKALSASQTATADNGWYPIFFENHDRNRCVNHYFPEGIDKKMAAKAMATVLFGLRGTPFVYEGQELGMANTAFDRIEDYNDISTHGQYQMALDEGLSPEEALKVVQFHSRDNVRTPMQWTTEAQAGFTTGTPWLPVHEDFASCCAEVEEKDDQSVLSYYRQLQYERFQGEAAQILLQGSYEELLTDDESIYAFKRTLGDESLLVLVNFTNDTARYDAELVRGASVLLGNFENPKAGKLRPAEAVIYRI</sequence>
<dbReference type="SUPFAM" id="SSF51445">
    <property type="entry name" value="(Trans)glycosidases"/>
    <property type="match status" value="1"/>
</dbReference>
<evidence type="ECO:0000259" key="2">
    <source>
        <dbReference type="SMART" id="SM00642"/>
    </source>
</evidence>
<keyword evidence="4" id="KW-1185">Reference proteome</keyword>
<dbReference type="RefSeq" id="WP_062411218.1">
    <property type="nucleotide sequence ID" value="NZ_JAJCIO010000009.1"/>
</dbReference>
<reference evidence="3 4" key="1">
    <citation type="submission" date="2022-06" db="EMBL/GenBank/DDBJ databases">
        <title>Isolation of gut microbiota from human fecal samples.</title>
        <authorList>
            <person name="Pamer E.G."/>
            <person name="Barat B."/>
            <person name="Waligurski E."/>
            <person name="Medina S."/>
            <person name="Paddock L."/>
            <person name="Mostad J."/>
        </authorList>
    </citation>
    <scope>NUCLEOTIDE SEQUENCE [LARGE SCALE GENOMIC DNA]</scope>
    <source>
        <strain evidence="3 4">DFI.1.1</strain>
    </source>
</reference>
<dbReference type="Gene3D" id="2.60.40.1180">
    <property type="entry name" value="Golgi alpha-mannosidase II"/>
    <property type="match status" value="1"/>
</dbReference>
<dbReference type="InterPro" id="IPR006047">
    <property type="entry name" value="GH13_cat_dom"/>
</dbReference>
<proteinExistence type="inferred from homology"/>
<name>A0ABT1SQF6_9FIRM</name>
<dbReference type="Gene3D" id="3.20.20.80">
    <property type="entry name" value="Glycosidases"/>
    <property type="match status" value="1"/>
</dbReference>
<organism evidence="3 4">
    <name type="scientific">Megasphaera massiliensis</name>
    <dbReference type="NCBI Taxonomy" id="1232428"/>
    <lineage>
        <taxon>Bacteria</taxon>
        <taxon>Bacillati</taxon>
        <taxon>Bacillota</taxon>
        <taxon>Negativicutes</taxon>
        <taxon>Veillonellales</taxon>
        <taxon>Veillonellaceae</taxon>
        <taxon>Megasphaera</taxon>
    </lineage>
</organism>
<dbReference type="CDD" id="cd11333">
    <property type="entry name" value="AmyAc_SI_OligoGlu_DGase"/>
    <property type="match status" value="1"/>
</dbReference>
<dbReference type="PANTHER" id="PTHR10357:SF179">
    <property type="entry name" value="NEUTRAL AND BASIC AMINO ACID TRANSPORT PROTEIN RBAT"/>
    <property type="match status" value="1"/>
</dbReference>
<dbReference type="SUPFAM" id="SSF51011">
    <property type="entry name" value="Glycosyl hydrolase domain"/>
    <property type="match status" value="1"/>
</dbReference>